<comment type="caution">
    <text evidence="1">The sequence shown here is derived from an EMBL/GenBank/DDBJ whole genome shotgun (WGS) entry which is preliminary data.</text>
</comment>
<gene>
    <name evidence="1" type="ORF">E5S67_00896</name>
</gene>
<organism evidence="1 2">
    <name type="scientific">Microcoleus asticus IPMA8</name>
    <dbReference type="NCBI Taxonomy" id="2563858"/>
    <lineage>
        <taxon>Bacteria</taxon>
        <taxon>Bacillati</taxon>
        <taxon>Cyanobacteriota</taxon>
        <taxon>Cyanophyceae</taxon>
        <taxon>Oscillatoriophycideae</taxon>
        <taxon>Oscillatoriales</taxon>
        <taxon>Microcoleaceae</taxon>
        <taxon>Microcoleus</taxon>
        <taxon>Microcoleus asticus</taxon>
    </lineage>
</organism>
<dbReference type="Proteomes" id="UP000702425">
    <property type="component" value="Unassembled WGS sequence"/>
</dbReference>
<reference evidence="1 2" key="1">
    <citation type="journal article" date="2020" name="Sci. Rep.">
        <title>A novel cyanobacterial geosmin producer, revising GeoA distribution and dispersion patterns in Bacteria.</title>
        <authorList>
            <person name="Churro C."/>
            <person name="Semedo-Aguiar A.P."/>
            <person name="Silva A.D."/>
            <person name="Pereira-Leal J.B."/>
            <person name="Leite R.B."/>
        </authorList>
    </citation>
    <scope>NUCLEOTIDE SEQUENCE [LARGE SCALE GENOMIC DNA]</scope>
    <source>
        <strain evidence="1 2">IPMA8</strain>
    </source>
</reference>
<name>A0ABX2CU43_9CYAN</name>
<keyword evidence="2" id="KW-1185">Reference proteome</keyword>
<evidence type="ECO:0000313" key="1">
    <source>
        <dbReference type="EMBL" id="NQE33178.1"/>
    </source>
</evidence>
<proteinExistence type="predicted"/>
<evidence type="ECO:0000313" key="2">
    <source>
        <dbReference type="Proteomes" id="UP000702425"/>
    </source>
</evidence>
<sequence>MIAFTGVLALRCRLGCAVWWHSCENVFCKIGMLLQTVARLSNFLLDYTVNLLKPKFSVIIAKLRYARSTFSLLHLFSIPQPPACFAAQSLVSIFEQGWDV</sequence>
<dbReference type="EMBL" id="SRRZ01000011">
    <property type="protein sequence ID" value="NQE33178.1"/>
    <property type="molecule type" value="Genomic_DNA"/>
</dbReference>
<protein>
    <recommendedName>
        <fullName evidence="3">Secreted protein</fullName>
    </recommendedName>
</protein>
<evidence type="ECO:0008006" key="3">
    <source>
        <dbReference type="Google" id="ProtNLM"/>
    </source>
</evidence>
<accession>A0ABX2CU43</accession>